<name>A0A556CN70_BREAU</name>
<dbReference type="GO" id="GO:0043565">
    <property type="term" value="F:sequence-specific DNA binding"/>
    <property type="evidence" value="ECO:0007669"/>
    <property type="project" value="TreeGrafter"/>
</dbReference>
<dbReference type="InterPro" id="IPR029063">
    <property type="entry name" value="SAM-dependent_MTases_sf"/>
</dbReference>
<sequence>MPITPSPLRYPGGKTALFKLAEPLLEWNGLRKTTYAEPFAGGGGLALSLLFEGVVRRIVLNDIDPGIYSLWHAILNDTDELIRRIRDTPITMDEWYRQREIYRSTNGEISLDLAFATLFLNRTNRSGVIKGGVIGGKAQAGDYKLDCRFSKKNTIEKIERITRYKRHISITREDGQKFLMGMATREDRIVYFIDPPYYGKGSGLYTNFYRPEDHADLAATVRKLEQPWILTYDLAPQIQELYQGFPQYAFDLNYTAAIKRVGTELMVTSPNISVAGISQLRRPAAA</sequence>
<evidence type="ECO:0000256" key="3">
    <source>
        <dbReference type="ARBA" id="ARBA00022603"/>
    </source>
</evidence>
<dbReference type="RefSeq" id="WP_143921416.1">
    <property type="nucleotide sequence ID" value="NZ_VLTK01000002.1"/>
</dbReference>
<comment type="catalytic activity">
    <reaction evidence="6">
        <text>a 2'-deoxyadenosine in DNA + S-adenosyl-L-methionine = an N(6)-methyl-2'-deoxyadenosine in DNA + S-adenosyl-L-homocysteine + H(+)</text>
        <dbReference type="Rhea" id="RHEA:15197"/>
        <dbReference type="Rhea" id="RHEA-COMP:12418"/>
        <dbReference type="Rhea" id="RHEA-COMP:12419"/>
        <dbReference type="ChEBI" id="CHEBI:15378"/>
        <dbReference type="ChEBI" id="CHEBI:57856"/>
        <dbReference type="ChEBI" id="CHEBI:59789"/>
        <dbReference type="ChEBI" id="CHEBI:90615"/>
        <dbReference type="ChEBI" id="CHEBI:90616"/>
        <dbReference type="EC" id="2.1.1.72"/>
    </reaction>
</comment>
<evidence type="ECO:0000256" key="2">
    <source>
        <dbReference type="ARBA" id="ARBA00011900"/>
    </source>
</evidence>
<keyword evidence="5" id="KW-0949">S-adenosyl-L-methionine</keyword>
<evidence type="ECO:0000256" key="5">
    <source>
        <dbReference type="ARBA" id="ARBA00022691"/>
    </source>
</evidence>
<evidence type="ECO:0000256" key="1">
    <source>
        <dbReference type="ARBA" id="ARBA00006594"/>
    </source>
</evidence>
<dbReference type="GO" id="GO:0009307">
    <property type="term" value="P:DNA restriction-modification system"/>
    <property type="evidence" value="ECO:0007669"/>
    <property type="project" value="InterPro"/>
</dbReference>
<evidence type="ECO:0000313" key="8">
    <source>
        <dbReference type="Proteomes" id="UP000316406"/>
    </source>
</evidence>
<reference evidence="7 8" key="1">
    <citation type="submission" date="2019-07" db="EMBL/GenBank/DDBJ databases">
        <title>Draft genome sequence of Brevibacterium aurantiacum XU54 isolated from Xinjiang China.</title>
        <authorList>
            <person name="Xu X."/>
        </authorList>
    </citation>
    <scope>NUCLEOTIDE SEQUENCE [LARGE SCALE GENOMIC DNA]</scope>
    <source>
        <strain evidence="7 8">XU54</strain>
    </source>
</reference>
<dbReference type="SUPFAM" id="SSF53335">
    <property type="entry name" value="S-adenosyl-L-methionine-dependent methyltransferases"/>
    <property type="match status" value="1"/>
</dbReference>
<evidence type="ECO:0000256" key="4">
    <source>
        <dbReference type="ARBA" id="ARBA00022679"/>
    </source>
</evidence>
<protein>
    <recommendedName>
        <fullName evidence="2">site-specific DNA-methyltransferase (adenine-specific)</fullName>
        <ecNumber evidence="2">2.1.1.72</ecNumber>
    </recommendedName>
</protein>
<comment type="similarity">
    <text evidence="1">Belongs to the N(4)/N(6)-methyltransferase family.</text>
</comment>
<dbReference type="GO" id="GO:0006298">
    <property type="term" value="P:mismatch repair"/>
    <property type="evidence" value="ECO:0007669"/>
    <property type="project" value="TreeGrafter"/>
</dbReference>
<dbReference type="PRINTS" id="PR00505">
    <property type="entry name" value="D12N6MTFRASE"/>
</dbReference>
<dbReference type="InterPro" id="IPR012327">
    <property type="entry name" value="MeTrfase_D12"/>
</dbReference>
<dbReference type="InterPro" id="IPR023095">
    <property type="entry name" value="Ade_MeTrfase_dom_2"/>
</dbReference>
<keyword evidence="4" id="KW-0808">Transferase</keyword>
<evidence type="ECO:0000256" key="6">
    <source>
        <dbReference type="ARBA" id="ARBA00047942"/>
    </source>
</evidence>
<dbReference type="Pfam" id="PF02086">
    <property type="entry name" value="MethyltransfD12"/>
    <property type="match status" value="1"/>
</dbReference>
<dbReference type="GO" id="GO:0009007">
    <property type="term" value="F:site-specific DNA-methyltransferase (adenine-specific) activity"/>
    <property type="evidence" value="ECO:0007669"/>
    <property type="project" value="UniProtKB-EC"/>
</dbReference>
<dbReference type="GO" id="GO:0032259">
    <property type="term" value="P:methylation"/>
    <property type="evidence" value="ECO:0007669"/>
    <property type="project" value="UniProtKB-KW"/>
</dbReference>
<gene>
    <name evidence="7" type="ORF">FO013_04885</name>
</gene>
<dbReference type="PIRSF" id="PIRSF000398">
    <property type="entry name" value="M_m6A_EcoRV"/>
    <property type="match status" value="1"/>
</dbReference>
<organism evidence="7 8">
    <name type="scientific">Brevibacterium aurantiacum</name>
    <dbReference type="NCBI Taxonomy" id="273384"/>
    <lineage>
        <taxon>Bacteria</taxon>
        <taxon>Bacillati</taxon>
        <taxon>Actinomycetota</taxon>
        <taxon>Actinomycetes</taxon>
        <taxon>Micrococcales</taxon>
        <taxon>Brevibacteriaceae</taxon>
        <taxon>Brevibacterium</taxon>
    </lineage>
</organism>
<dbReference type="PANTHER" id="PTHR30481:SF2">
    <property type="entry name" value="SITE-SPECIFIC DNA-METHYLTRANSFERASE (ADENINE-SPECIFIC)"/>
    <property type="match status" value="1"/>
</dbReference>
<keyword evidence="3 7" id="KW-0489">Methyltransferase</keyword>
<dbReference type="InterPro" id="IPR012263">
    <property type="entry name" value="M_m6A_EcoRV"/>
</dbReference>
<dbReference type="Gene3D" id="1.10.1020.10">
    <property type="entry name" value="Adenine-specific Methyltransferase, Domain 2"/>
    <property type="match status" value="1"/>
</dbReference>
<proteinExistence type="inferred from homology"/>
<evidence type="ECO:0000313" key="7">
    <source>
        <dbReference type="EMBL" id="TSI18867.1"/>
    </source>
</evidence>
<dbReference type="PANTHER" id="PTHR30481">
    <property type="entry name" value="DNA ADENINE METHYLASE"/>
    <property type="match status" value="1"/>
</dbReference>
<dbReference type="Gene3D" id="3.40.50.150">
    <property type="entry name" value="Vaccinia Virus protein VP39"/>
    <property type="match status" value="1"/>
</dbReference>
<accession>A0A556CN70</accession>
<dbReference type="AlphaFoldDB" id="A0A556CN70"/>
<dbReference type="EMBL" id="VLTK01000002">
    <property type="protein sequence ID" value="TSI18867.1"/>
    <property type="molecule type" value="Genomic_DNA"/>
</dbReference>
<comment type="caution">
    <text evidence="7">The sequence shown here is derived from an EMBL/GenBank/DDBJ whole genome shotgun (WGS) entry which is preliminary data.</text>
</comment>
<keyword evidence="8" id="KW-1185">Reference proteome</keyword>
<dbReference type="OrthoDB" id="9805629at2"/>
<dbReference type="Proteomes" id="UP000316406">
    <property type="component" value="Unassembled WGS sequence"/>
</dbReference>
<dbReference type="EC" id="2.1.1.72" evidence="2"/>
<dbReference type="GO" id="GO:1904047">
    <property type="term" value="F:S-adenosyl-L-methionine binding"/>
    <property type="evidence" value="ECO:0007669"/>
    <property type="project" value="TreeGrafter"/>
</dbReference>